<evidence type="ECO:0000259" key="2">
    <source>
        <dbReference type="Pfam" id="PF00582"/>
    </source>
</evidence>
<comment type="caution">
    <text evidence="3">The sequence shown here is derived from an EMBL/GenBank/DDBJ whole genome shotgun (WGS) entry which is preliminary data.</text>
</comment>
<comment type="similarity">
    <text evidence="1">Belongs to the universal stress protein A family.</text>
</comment>
<reference evidence="4" key="1">
    <citation type="journal article" date="2019" name="Int. J. Syst. Evol. Microbiol.">
        <title>The Global Catalogue of Microorganisms (GCM) 10K type strain sequencing project: providing services to taxonomists for standard genome sequencing and annotation.</title>
        <authorList>
            <consortium name="The Broad Institute Genomics Platform"/>
            <consortium name="The Broad Institute Genome Sequencing Center for Infectious Disease"/>
            <person name="Wu L."/>
            <person name="Ma J."/>
        </authorList>
    </citation>
    <scope>NUCLEOTIDE SEQUENCE [LARGE SCALE GENOMIC DNA]</scope>
    <source>
        <strain evidence="4">KCTC 22154</strain>
    </source>
</reference>
<organism evidence="3 4">
    <name type="scientific">Vreelandella hamiltonii</name>
    <dbReference type="NCBI Taxonomy" id="502829"/>
    <lineage>
        <taxon>Bacteria</taxon>
        <taxon>Pseudomonadati</taxon>
        <taxon>Pseudomonadota</taxon>
        <taxon>Gammaproteobacteria</taxon>
        <taxon>Oceanospirillales</taxon>
        <taxon>Halomonadaceae</taxon>
        <taxon>Vreelandella</taxon>
    </lineage>
</organism>
<dbReference type="AlphaFoldDB" id="A0A8H9IA04"/>
<dbReference type="RefSeq" id="WP_189463835.1">
    <property type="nucleotide sequence ID" value="NZ_BMXN01000016.1"/>
</dbReference>
<keyword evidence="4" id="KW-1185">Reference proteome</keyword>
<protein>
    <submittedName>
        <fullName evidence="3">Universal stress protein</fullName>
    </submittedName>
</protein>
<dbReference type="Proteomes" id="UP000623776">
    <property type="component" value="Unassembled WGS sequence"/>
</dbReference>
<gene>
    <name evidence="3" type="ORF">GCM10007157_25830</name>
</gene>
<dbReference type="CDD" id="cd00293">
    <property type="entry name" value="USP-like"/>
    <property type="match status" value="2"/>
</dbReference>
<dbReference type="InterPro" id="IPR014729">
    <property type="entry name" value="Rossmann-like_a/b/a_fold"/>
</dbReference>
<dbReference type="SUPFAM" id="SSF52402">
    <property type="entry name" value="Adenine nucleotide alpha hydrolases-like"/>
    <property type="match status" value="2"/>
</dbReference>
<evidence type="ECO:0000313" key="4">
    <source>
        <dbReference type="Proteomes" id="UP000623776"/>
    </source>
</evidence>
<evidence type="ECO:0000256" key="1">
    <source>
        <dbReference type="ARBA" id="ARBA00008791"/>
    </source>
</evidence>
<dbReference type="EMBL" id="BMXN01000016">
    <property type="protein sequence ID" value="GGW32862.1"/>
    <property type="molecule type" value="Genomic_DNA"/>
</dbReference>
<accession>A0A8H9IA04</accession>
<feature type="domain" description="UspA" evidence="2">
    <location>
        <begin position="143"/>
        <end position="279"/>
    </location>
</feature>
<dbReference type="InterPro" id="IPR006016">
    <property type="entry name" value="UspA"/>
</dbReference>
<feature type="domain" description="UspA" evidence="2">
    <location>
        <begin position="1"/>
        <end position="134"/>
    </location>
</feature>
<dbReference type="PANTHER" id="PTHR46268:SF15">
    <property type="entry name" value="UNIVERSAL STRESS PROTEIN HP_0031"/>
    <property type="match status" value="1"/>
</dbReference>
<dbReference type="PANTHER" id="PTHR46268">
    <property type="entry name" value="STRESS RESPONSE PROTEIN NHAX"/>
    <property type="match status" value="1"/>
</dbReference>
<sequence>MSRSLLFASDLSQENRAAFARALRLAHEQGAALSALHVLDPYLPHRTLHDLEQAVSDDISATLTDLREDYALAMPPLMIQTVVGEPHAEIVREAHERQASLIVLGMHRKRGQKELLQGTTMMRVLRSAPCPVVVAFTPPTQSWRHIVVPIDFSLTARQTLKEALIRFPEAQITLLHAWSLPGERELGNQAFYAQWRDHEVNRLRTALDNEVDSLMDELQGVPDTQLVLEPGNPCDVLGDYIKRHSPDLVMLGSRSRPQQPNPLTEMLLSEPHCDVMICRPW</sequence>
<dbReference type="Pfam" id="PF00582">
    <property type="entry name" value="Usp"/>
    <property type="match status" value="2"/>
</dbReference>
<dbReference type="PRINTS" id="PR01438">
    <property type="entry name" value="UNVRSLSTRESS"/>
</dbReference>
<name>A0A8H9IA04_9GAMM</name>
<proteinExistence type="inferred from homology"/>
<dbReference type="InterPro" id="IPR006015">
    <property type="entry name" value="Universal_stress_UspA"/>
</dbReference>
<evidence type="ECO:0000313" key="3">
    <source>
        <dbReference type="EMBL" id="GGW32862.1"/>
    </source>
</evidence>
<dbReference type="Gene3D" id="3.40.50.620">
    <property type="entry name" value="HUPs"/>
    <property type="match status" value="2"/>
</dbReference>